<protein>
    <recommendedName>
        <fullName evidence="7">Ankyrin repeat protein</fullName>
    </recommendedName>
</protein>
<evidence type="ECO:0000256" key="1">
    <source>
        <dbReference type="ARBA" id="ARBA00022737"/>
    </source>
</evidence>
<feature type="repeat" description="ANK" evidence="3">
    <location>
        <begin position="54"/>
        <end position="90"/>
    </location>
</feature>
<dbReference type="PROSITE" id="PS50297">
    <property type="entry name" value="ANK_REP_REGION"/>
    <property type="match status" value="1"/>
</dbReference>
<dbReference type="Pfam" id="PF00023">
    <property type="entry name" value="Ank"/>
    <property type="match status" value="1"/>
</dbReference>
<comment type="caution">
    <text evidence="5">The sequence shown here is derived from an EMBL/GenBank/DDBJ whole genome shotgun (WGS) entry which is preliminary data.</text>
</comment>
<evidence type="ECO:0008006" key="7">
    <source>
        <dbReference type="Google" id="ProtNLM"/>
    </source>
</evidence>
<evidence type="ECO:0000256" key="4">
    <source>
        <dbReference type="SAM" id="MobiDB-lite"/>
    </source>
</evidence>
<dbReference type="SMART" id="SM00248">
    <property type="entry name" value="ANK"/>
    <property type="match status" value="4"/>
</dbReference>
<dbReference type="InterPro" id="IPR002110">
    <property type="entry name" value="Ankyrin_rpt"/>
</dbReference>
<keyword evidence="2 3" id="KW-0040">ANK repeat</keyword>
<feature type="compositionally biased region" description="Polar residues" evidence="4">
    <location>
        <begin position="440"/>
        <end position="451"/>
    </location>
</feature>
<dbReference type="PANTHER" id="PTHR24198:SF165">
    <property type="entry name" value="ANKYRIN REPEAT-CONTAINING PROTEIN-RELATED"/>
    <property type="match status" value="1"/>
</dbReference>
<dbReference type="Pfam" id="PF12796">
    <property type="entry name" value="Ank_2"/>
    <property type="match status" value="1"/>
</dbReference>
<evidence type="ECO:0000256" key="2">
    <source>
        <dbReference type="ARBA" id="ARBA00023043"/>
    </source>
</evidence>
<evidence type="ECO:0000256" key="3">
    <source>
        <dbReference type="PROSITE-ProRule" id="PRU00023"/>
    </source>
</evidence>
<dbReference type="AlphaFoldDB" id="A0ABD3WQN5"/>
<dbReference type="InterPro" id="IPR036770">
    <property type="entry name" value="Ankyrin_rpt-contain_sf"/>
</dbReference>
<feature type="region of interest" description="Disordered" evidence="4">
    <location>
        <begin position="266"/>
        <end position="322"/>
    </location>
</feature>
<dbReference type="SUPFAM" id="SSF48403">
    <property type="entry name" value="Ankyrin repeat"/>
    <property type="match status" value="1"/>
</dbReference>
<dbReference type="Gene3D" id="1.25.40.20">
    <property type="entry name" value="Ankyrin repeat-containing domain"/>
    <property type="match status" value="2"/>
</dbReference>
<evidence type="ECO:0000313" key="6">
    <source>
        <dbReference type="Proteomes" id="UP001634394"/>
    </source>
</evidence>
<sequence length="469" mass="52926">MSKREKVRRRDDMQTDLTSDARFLFDAIRQGKLHLTRFILEAAVINIVDVRDLHGRTPLIQCLNTKDEQSRDALVRLLLNFGADVNSRDDFGRTALSYACEKSCNDVVRILVKRHNIDPDAYDMDGNTPLIYSAMVGNDIAVEILIRHFRRLGLQVDHANKDGFTALLTAIKHGHTTCAQILIGQGKASVHMRDRKYFMNVDQWLERRGLTADDVLPKREAGRGKTKFMKVARLAALCSAGSKPGLSKHADDFHYYQSALVKSLSVDDEDASSKDSDDTNLSEESLPKVMPTPPSLPKASRPERTRRVYPSQDRPKIKHQATQTFDSDIEGQYECTPESHDIRMLRLRNSVSNADRIEKEVKKMPKRCSLPEIKNRKTSKGSVMHLSELPSKTSLEHLPDVIFAKVDSGSGKMLNLKLKPDRAKDKFFWRPCFDTDDASSRGNVFTDQAEVSSSESDDSTTSPVYTPIF</sequence>
<dbReference type="EMBL" id="JBJQND010000006">
    <property type="protein sequence ID" value="KAL3875078.1"/>
    <property type="molecule type" value="Genomic_DNA"/>
</dbReference>
<dbReference type="Proteomes" id="UP001634394">
    <property type="component" value="Unassembled WGS sequence"/>
</dbReference>
<reference evidence="5 6" key="1">
    <citation type="submission" date="2024-11" db="EMBL/GenBank/DDBJ databases">
        <title>Chromosome-level genome assembly of the freshwater bivalve Anodonta woodiana.</title>
        <authorList>
            <person name="Chen X."/>
        </authorList>
    </citation>
    <scope>NUCLEOTIDE SEQUENCE [LARGE SCALE GENOMIC DNA]</scope>
    <source>
        <strain evidence="5">MN2024</strain>
        <tissue evidence="5">Gills</tissue>
    </source>
</reference>
<dbReference type="PROSITE" id="PS50088">
    <property type="entry name" value="ANK_REPEAT"/>
    <property type="match status" value="1"/>
</dbReference>
<gene>
    <name evidence="5" type="ORF">ACJMK2_038016</name>
</gene>
<feature type="region of interest" description="Disordered" evidence="4">
    <location>
        <begin position="434"/>
        <end position="469"/>
    </location>
</feature>
<dbReference type="PANTHER" id="PTHR24198">
    <property type="entry name" value="ANKYRIN REPEAT AND PROTEIN KINASE DOMAIN-CONTAINING PROTEIN"/>
    <property type="match status" value="1"/>
</dbReference>
<keyword evidence="1" id="KW-0677">Repeat</keyword>
<keyword evidence="6" id="KW-1185">Reference proteome</keyword>
<proteinExistence type="predicted"/>
<organism evidence="5 6">
    <name type="scientific">Sinanodonta woodiana</name>
    <name type="common">Chinese pond mussel</name>
    <name type="synonym">Anodonta woodiana</name>
    <dbReference type="NCBI Taxonomy" id="1069815"/>
    <lineage>
        <taxon>Eukaryota</taxon>
        <taxon>Metazoa</taxon>
        <taxon>Spiralia</taxon>
        <taxon>Lophotrochozoa</taxon>
        <taxon>Mollusca</taxon>
        <taxon>Bivalvia</taxon>
        <taxon>Autobranchia</taxon>
        <taxon>Heteroconchia</taxon>
        <taxon>Palaeoheterodonta</taxon>
        <taxon>Unionida</taxon>
        <taxon>Unionoidea</taxon>
        <taxon>Unionidae</taxon>
        <taxon>Unioninae</taxon>
        <taxon>Sinanodonta</taxon>
    </lineage>
</organism>
<evidence type="ECO:0000313" key="5">
    <source>
        <dbReference type="EMBL" id="KAL3875078.1"/>
    </source>
</evidence>
<name>A0ABD3WQN5_SINWO</name>
<accession>A0ABD3WQN5</accession>